<keyword evidence="2" id="KW-0175">Coiled coil</keyword>
<comment type="caution">
    <text evidence="5">The sequence shown here is derived from an EMBL/GenBank/DDBJ whole genome shotgun (WGS) entry which is preliminary data.</text>
</comment>
<keyword evidence="6" id="KW-1185">Reference proteome</keyword>
<organism evidence="5 6">
    <name type="scientific">Paenibacillus thalictri</name>
    <dbReference type="NCBI Taxonomy" id="2527873"/>
    <lineage>
        <taxon>Bacteria</taxon>
        <taxon>Bacillati</taxon>
        <taxon>Bacillota</taxon>
        <taxon>Bacilli</taxon>
        <taxon>Bacillales</taxon>
        <taxon>Paenibacillaceae</taxon>
        <taxon>Paenibacillus</taxon>
    </lineage>
</organism>
<dbReference type="Pfam" id="PF25917">
    <property type="entry name" value="BSH_RND"/>
    <property type="match status" value="1"/>
</dbReference>
<dbReference type="EMBL" id="SIRE01000002">
    <property type="protein sequence ID" value="TBL81706.1"/>
    <property type="molecule type" value="Genomic_DNA"/>
</dbReference>
<dbReference type="Proteomes" id="UP000293142">
    <property type="component" value="Unassembled WGS sequence"/>
</dbReference>
<comment type="similarity">
    <text evidence="1">Belongs to the membrane fusion protein (MFP) (TC 8.A.1) family.</text>
</comment>
<dbReference type="InterPro" id="IPR058637">
    <property type="entry name" value="YknX-like_C"/>
</dbReference>
<dbReference type="SUPFAM" id="SSF111369">
    <property type="entry name" value="HlyD-like secretion proteins"/>
    <property type="match status" value="1"/>
</dbReference>
<dbReference type="InterPro" id="IPR058625">
    <property type="entry name" value="MdtA-like_BSH"/>
</dbReference>
<evidence type="ECO:0000256" key="1">
    <source>
        <dbReference type="ARBA" id="ARBA00009477"/>
    </source>
</evidence>
<feature type="domain" description="YknX-like C-terminal permuted SH3-like" evidence="4">
    <location>
        <begin position="348"/>
        <end position="417"/>
    </location>
</feature>
<feature type="domain" description="Multidrug resistance protein MdtA-like barrel-sandwich hybrid" evidence="3">
    <location>
        <begin position="75"/>
        <end position="261"/>
    </location>
</feature>
<evidence type="ECO:0000313" key="5">
    <source>
        <dbReference type="EMBL" id="TBL81706.1"/>
    </source>
</evidence>
<dbReference type="InterPro" id="IPR006143">
    <property type="entry name" value="RND_pump_MFP"/>
</dbReference>
<dbReference type="Gene3D" id="2.40.50.100">
    <property type="match status" value="1"/>
</dbReference>
<accession>A0A4Q9DZ50</accession>
<dbReference type="Pfam" id="PF25989">
    <property type="entry name" value="YknX_C"/>
    <property type="match status" value="1"/>
</dbReference>
<dbReference type="PANTHER" id="PTHR30469">
    <property type="entry name" value="MULTIDRUG RESISTANCE PROTEIN MDTA"/>
    <property type="match status" value="1"/>
</dbReference>
<sequence>MERGRVLMLSNSELHTRWKRVSATGIAILLIGALAAGCSVSNAGESARSVKTAQAVKMKMDDKSEIDADVVSSSQVNIVAKVGGDVSELLKKRGDVVQQGEVIMRIDNSDAQRSKEKTELTKQNLQAQIDKTSQDVSTNRSVLKNTVEKLTLTIADLEKSYNNSRNDYDSGLVPKSQMEKLETQLKTARLDLDTAQKQLANIDATDPLASLRIQLDTADVSLRDIDKTIGDFEVKAPISGILTDFNPEAGITIPAGYVAGVIQQQNPIKVHADLTENAMKLVRGKKELPLTVQGSDMKLTGTVIYAADVMSPQSKSYVLELSVPNADMKLKSGMRVKLQVGGDTQQDVVTVPTAGIVKDGNDNYVFVVGSDQTAEKRKVTLGRTVEPNREVLSGVKEGEQVIVSGGQELKDKDKVTVRK</sequence>
<dbReference type="NCBIfam" id="TIGR01730">
    <property type="entry name" value="RND_mfp"/>
    <property type="match status" value="1"/>
</dbReference>
<dbReference type="Gene3D" id="1.10.287.470">
    <property type="entry name" value="Helix hairpin bin"/>
    <property type="match status" value="1"/>
</dbReference>
<evidence type="ECO:0000259" key="3">
    <source>
        <dbReference type="Pfam" id="PF25917"/>
    </source>
</evidence>
<name>A0A4Q9DZ50_9BACL</name>
<dbReference type="AlphaFoldDB" id="A0A4Q9DZ50"/>
<proteinExistence type="inferred from homology"/>
<dbReference type="OrthoDB" id="9810430at2"/>
<evidence type="ECO:0000256" key="2">
    <source>
        <dbReference type="SAM" id="Coils"/>
    </source>
</evidence>
<dbReference type="GO" id="GO:0015562">
    <property type="term" value="F:efflux transmembrane transporter activity"/>
    <property type="evidence" value="ECO:0007669"/>
    <property type="project" value="TreeGrafter"/>
</dbReference>
<gene>
    <name evidence="5" type="ORF">EYB31_01530</name>
</gene>
<evidence type="ECO:0000313" key="6">
    <source>
        <dbReference type="Proteomes" id="UP000293142"/>
    </source>
</evidence>
<dbReference type="GO" id="GO:1990281">
    <property type="term" value="C:efflux pump complex"/>
    <property type="evidence" value="ECO:0007669"/>
    <property type="project" value="TreeGrafter"/>
</dbReference>
<dbReference type="Gene3D" id="2.40.420.20">
    <property type="match status" value="1"/>
</dbReference>
<reference evidence="5 6" key="1">
    <citation type="submission" date="2019-02" db="EMBL/GenBank/DDBJ databases">
        <title>Paenibacillus sp. nov., isolated from surface-sterilized tissue of Thalictrum simplex L.</title>
        <authorList>
            <person name="Tuo L."/>
        </authorList>
    </citation>
    <scope>NUCLEOTIDE SEQUENCE [LARGE SCALE GENOMIC DNA]</scope>
    <source>
        <strain evidence="5 6">N2SHLJ1</strain>
    </source>
</reference>
<dbReference type="Gene3D" id="2.40.30.170">
    <property type="match status" value="1"/>
</dbReference>
<feature type="coiled-coil region" evidence="2">
    <location>
        <begin position="108"/>
        <end position="205"/>
    </location>
</feature>
<protein>
    <submittedName>
        <fullName evidence="5">Efflux RND transporter periplasmic adaptor subunit</fullName>
    </submittedName>
</protein>
<evidence type="ECO:0000259" key="4">
    <source>
        <dbReference type="Pfam" id="PF25989"/>
    </source>
</evidence>